<evidence type="ECO:0000313" key="13">
    <source>
        <dbReference type="EMBL" id="URE34225.1"/>
    </source>
</evidence>
<reference evidence="13" key="1">
    <citation type="submission" date="2022-05" db="EMBL/GenBank/DDBJ databases">
        <title>The Musa troglodytarum L. genome provides insights into the mechanism of non-climacteric behaviour and enrichment of carotenoids.</title>
        <authorList>
            <person name="Wang J."/>
        </authorList>
    </citation>
    <scope>NUCLEOTIDE SEQUENCE</scope>
    <source>
        <tissue evidence="13">Leaf</tissue>
    </source>
</reference>
<organism evidence="13 14">
    <name type="scientific">Musa troglodytarum</name>
    <name type="common">fe'i banana</name>
    <dbReference type="NCBI Taxonomy" id="320322"/>
    <lineage>
        <taxon>Eukaryota</taxon>
        <taxon>Viridiplantae</taxon>
        <taxon>Streptophyta</taxon>
        <taxon>Embryophyta</taxon>
        <taxon>Tracheophyta</taxon>
        <taxon>Spermatophyta</taxon>
        <taxon>Magnoliopsida</taxon>
        <taxon>Liliopsida</taxon>
        <taxon>Zingiberales</taxon>
        <taxon>Musaceae</taxon>
        <taxon>Musa</taxon>
    </lineage>
</organism>
<evidence type="ECO:0000256" key="5">
    <source>
        <dbReference type="ARBA" id="ARBA00023015"/>
    </source>
</evidence>
<dbReference type="Proteomes" id="UP001055439">
    <property type="component" value="Chromosome 8"/>
</dbReference>
<dbReference type="FunFam" id="2.170.150.80:FF:000006">
    <property type="entry name" value="NAC domain-containing protein 100-like"/>
    <property type="match status" value="1"/>
</dbReference>
<accession>A0A9E7HJB7</accession>
<evidence type="ECO:0000256" key="9">
    <source>
        <dbReference type="ARBA" id="ARBA00023163"/>
    </source>
</evidence>
<feature type="transmembrane region" description="Helical" evidence="11">
    <location>
        <begin position="569"/>
        <end position="588"/>
    </location>
</feature>
<comment type="subcellular location">
    <subcellularLocation>
        <location evidence="2">Membrane</location>
        <topology evidence="2">Single-pass membrane protein</topology>
    </subcellularLocation>
    <subcellularLocation>
        <location evidence="1">Nucleus</location>
    </subcellularLocation>
</comment>
<dbReference type="Gene3D" id="2.170.150.80">
    <property type="entry name" value="NAC domain"/>
    <property type="match status" value="1"/>
</dbReference>
<keyword evidence="5" id="KW-0805">Transcription regulation</keyword>
<dbReference type="PROSITE" id="PS51005">
    <property type="entry name" value="NAC"/>
    <property type="match status" value="1"/>
</dbReference>
<evidence type="ECO:0000256" key="6">
    <source>
        <dbReference type="ARBA" id="ARBA00023125"/>
    </source>
</evidence>
<keyword evidence="10" id="KW-0539">Nucleus</keyword>
<keyword evidence="14" id="KW-1185">Reference proteome</keyword>
<evidence type="ECO:0000256" key="3">
    <source>
        <dbReference type="ARBA" id="ARBA00022692"/>
    </source>
</evidence>
<evidence type="ECO:0000313" key="14">
    <source>
        <dbReference type="Proteomes" id="UP001055439"/>
    </source>
</evidence>
<keyword evidence="8" id="KW-0010">Activator</keyword>
<evidence type="ECO:0000256" key="1">
    <source>
        <dbReference type="ARBA" id="ARBA00004123"/>
    </source>
</evidence>
<feature type="domain" description="NAC" evidence="12">
    <location>
        <begin position="38"/>
        <end position="210"/>
    </location>
</feature>
<keyword evidence="9" id="KW-0804">Transcription</keyword>
<dbReference type="Pfam" id="PF02365">
    <property type="entry name" value="NAM"/>
    <property type="match status" value="1"/>
</dbReference>
<dbReference type="PANTHER" id="PTHR31744">
    <property type="entry name" value="PROTEIN CUP-SHAPED COTYLEDON 2-RELATED"/>
    <property type="match status" value="1"/>
</dbReference>
<sequence>MGVAKDCVGRSGGVEAAVDDRCSLGSAAGAWQEKSNWWPPGFRFHPTDEEIVLYYLKRKICGRRFRLAMIGDVDVYKWDPWELPDKSALKSGDKQWYFFSPRDRKYPNGSRSNRATKFGYWKTTGKDRTISQNSKAMGNKKTLVYYHGRAPKGERTNWVMHEYTLDEQDSYALYKVFRKSGPGPKNGEQYGAPFREEEWDDDVVDENFRSQDNNELPTNRCNTEVPTIEPLHDLASAGTSCDAGSNKLVDELEDLLLELSNEQNMVGQYSEHSAYVSEVNVETEIGKHNFCPSLTKATSFENSGICCELGTSDTKFQVTQPDSACVQPVEDPEMTSLTSNTQQILEQADEEFLEIKDFNDPESIMWSWNDLNNWDQIDGPNELYDSYDYFDAPMAFSDDFDSLGLAAPISYLDGFGGDEALVESYHVSTELWGDNQGFGASNADPNQVFVTSPASGAAYASTSFNMEMVQQQNSTSESWFSSALSTLLDSVPSRPALASENTFISRAFERVSSFRAGQVGVHGPNATADGHHATSGRRQRHNGRILFIAFLVGLGAVFWVLTVGAVVRVFSAFLASILILLISIFICFQIKENEINKEILGRVAWLIGRFMGRIGSESIALQYAITKPAITLKTQVHHSFHSQK</sequence>
<evidence type="ECO:0000256" key="8">
    <source>
        <dbReference type="ARBA" id="ARBA00023159"/>
    </source>
</evidence>
<dbReference type="GO" id="GO:0006355">
    <property type="term" value="P:regulation of DNA-templated transcription"/>
    <property type="evidence" value="ECO:0007669"/>
    <property type="project" value="InterPro"/>
</dbReference>
<dbReference type="OrthoDB" id="1929298at2759"/>
<keyword evidence="3 11" id="KW-0812">Transmembrane</keyword>
<evidence type="ECO:0000256" key="4">
    <source>
        <dbReference type="ARBA" id="ARBA00022989"/>
    </source>
</evidence>
<protein>
    <submittedName>
        <fullName evidence="13">No apical meristem (NAM) protein</fullName>
    </submittedName>
</protein>
<evidence type="ECO:0000256" key="11">
    <source>
        <dbReference type="SAM" id="Phobius"/>
    </source>
</evidence>
<proteinExistence type="predicted"/>
<feature type="transmembrane region" description="Helical" evidence="11">
    <location>
        <begin position="545"/>
        <end position="563"/>
    </location>
</feature>
<keyword evidence="4 11" id="KW-1133">Transmembrane helix</keyword>
<evidence type="ECO:0000256" key="2">
    <source>
        <dbReference type="ARBA" id="ARBA00004167"/>
    </source>
</evidence>
<dbReference type="InterPro" id="IPR036093">
    <property type="entry name" value="NAC_dom_sf"/>
</dbReference>
<keyword evidence="7 11" id="KW-0472">Membrane</keyword>
<dbReference type="SUPFAM" id="SSF101941">
    <property type="entry name" value="NAC domain"/>
    <property type="match status" value="1"/>
</dbReference>
<name>A0A9E7HJB7_9LILI</name>
<dbReference type="GO" id="GO:0005634">
    <property type="term" value="C:nucleus"/>
    <property type="evidence" value="ECO:0007669"/>
    <property type="project" value="UniProtKB-SubCell"/>
</dbReference>
<dbReference type="GO" id="GO:0000976">
    <property type="term" value="F:transcription cis-regulatory region binding"/>
    <property type="evidence" value="ECO:0007669"/>
    <property type="project" value="UniProtKB-ARBA"/>
</dbReference>
<evidence type="ECO:0000256" key="7">
    <source>
        <dbReference type="ARBA" id="ARBA00023136"/>
    </source>
</evidence>
<gene>
    <name evidence="13" type="ORF">MUK42_16298</name>
</gene>
<dbReference type="GO" id="GO:0016020">
    <property type="term" value="C:membrane"/>
    <property type="evidence" value="ECO:0007669"/>
    <property type="project" value="UniProtKB-SubCell"/>
</dbReference>
<dbReference type="EMBL" id="CP097510">
    <property type="protein sequence ID" value="URE34225.1"/>
    <property type="molecule type" value="Genomic_DNA"/>
</dbReference>
<evidence type="ECO:0000256" key="10">
    <source>
        <dbReference type="ARBA" id="ARBA00023242"/>
    </source>
</evidence>
<keyword evidence="6" id="KW-0238">DNA-binding</keyword>
<evidence type="ECO:0000259" key="12">
    <source>
        <dbReference type="PROSITE" id="PS51005"/>
    </source>
</evidence>
<dbReference type="PANTHER" id="PTHR31744:SF216">
    <property type="entry name" value="NAC TRANSCRIPTION FACTOR"/>
    <property type="match status" value="1"/>
</dbReference>
<dbReference type="InterPro" id="IPR003441">
    <property type="entry name" value="NAC-dom"/>
</dbReference>
<dbReference type="AlphaFoldDB" id="A0A9E7HJB7"/>